<evidence type="ECO:0000313" key="3">
    <source>
        <dbReference type="Proteomes" id="UP000242951"/>
    </source>
</evidence>
<keyword evidence="3" id="KW-1185">Reference proteome</keyword>
<name>A0ABR5HMG3_9BURK</name>
<comment type="caution">
    <text evidence="2">The sequence shown here is derived from an EMBL/GenBank/DDBJ whole genome shotgun (WGS) entry which is preliminary data.</text>
</comment>
<evidence type="ECO:0000313" key="2">
    <source>
        <dbReference type="EMBL" id="KMQ80579.1"/>
    </source>
</evidence>
<dbReference type="Proteomes" id="UP000242951">
    <property type="component" value="Unassembled WGS sequence"/>
</dbReference>
<protein>
    <submittedName>
        <fullName evidence="2">NADPH dehydrogenase</fullName>
    </submittedName>
</protein>
<reference evidence="2 3" key="1">
    <citation type="submission" date="2015-06" db="EMBL/GenBank/DDBJ databases">
        <title>Comparative genomics of Burkholderia leaf nodule symbionts.</title>
        <authorList>
            <person name="Carlier A."/>
            <person name="Eberl L."/>
            <person name="Pinto-Carbo M."/>
        </authorList>
    </citation>
    <scope>NUCLEOTIDE SEQUENCE [LARGE SCALE GENOMIC DNA]</scope>
    <source>
        <strain evidence="2 3">UZHbot3</strain>
    </source>
</reference>
<accession>A0ABR5HMG3</accession>
<gene>
    <name evidence="2" type="ORF">BPMI_04729c</name>
</gene>
<dbReference type="Gene3D" id="3.20.20.70">
    <property type="entry name" value="Aldolase class I"/>
    <property type="match status" value="1"/>
</dbReference>
<evidence type="ECO:0000256" key="1">
    <source>
        <dbReference type="SAM" id="MobiDB-lite"/>
    </source>
</evidence>
<proteinExistence type="predicted"/>
<dbReference type="InterPro" id="IPR013785">
    <property type="entry name" value="Aldolase_TIM"/>
</dbReference>
<sequence>MPYDTLLSPVTIGNLELPNRVVMVPLTRNRASQPGDVPTEMERALFIRETAQRARRGGCQRGDAGFAARPELLGYGPEFIPIRRKTAGRTLPAQCTRSRDAWRCSFGTSGACRIGWYRRTARPPVASSAIRAENTQVFVQKEDGSYGMVDADDPRPLETTEIPRCHPAIRLCRAPREACRFRHDRSARGERLSAASVHGDRRESSHGRLRRQHRNGCGSSSIFSKPCRA</sequence>
<dbReference type="SUPFAM" id="SSF51395">
    <property type="entry name" value="FMN-linked oxidoreductases"/>
    <property type="match status" value="1"/>
</dbReference>
<organism evidence="2 3">
    <name type="scientific">Candidatus Burkholderia pumila</name>
    <dbReference type="NCBI Taxonomy" id="1090375"/>
    <lineage>
        <taxon>Bacteria</taxon>
        <taxon>Pseudomonadati</taxon>
        <taxon>Pseudomonadota</taxon>
        <taxon>Betaproteobacteria</taxon>
        <taxon>Burkholderiales</taxon>
        <taxon>Burkholderiaceae</taxon>
        <taxon>Burkholderia</taxon>
    </lineage>
</organism>
<feature type="region of interest" description="Disordered" evidence="1">
    <location>
        <begin position="190"/>
        <end position="229"/>
    </location>
</feature>
<dbReference type="EMBL" id="LELG01000063">
    <property type="protein sequence ID" value="KMQ80579.1"/>
    <property type="molecule type" value="Genomic_DNA"/>
</dbReference>